<gene>
    <name evidence="7" type="primary">sol5_6</name>
    <name evidence="7" type="ORF">LAWI1_G005189</name>
</gene>
<dbReference type="PANTHER" id="PTHR42973">
    <property type="entry name" value="BINDING OXIDOREDUCTASE, PUTATIVE (AFU_ORTHOLOGUE AFUA_1G17690)-RELATED"/>
    <property type="match status" value="1"/>
</dbReference>
<dbReference type="SUPFAM" id="SSF56176">
    <property type="entry name" value="FAD-binding/transporter-associated domain-like"/>
    <property type="match status" value="1"/>
</dbReference>
<evidence type="ECO:0000313" key="7">
    <source>
        <dbReference type="EMBL" id="TVY88441.1"/>
    </source>
</evidence>
<dbReference type="AlphaFoldDB" id="A0A559M651"/>
<evidence type="ECO:0000259" key="6">
    <source>
        <dbReference type="PROSITE" id="PS51387"/>
    </source>
</evidence>
<dbReference type="InterPro" id="IPR016169">
    <property type="entry name" value="FAD-bd_PCMH_sub2"/>
</dbReference>
<organism evidence="7 8">
    <name type="scientific">Lachnellula willkommii</name>
    <dbReference type="NCBI Taxonomy" id="215461"/>
    <lineage>
        <taxon>Eukaryota</taxon>
        <taxon>Fungi</taxon>
        <taxon>Dikarya</taxon>
        <taxon>Ascomycota</taxon>
        <taxon>Pezizomycotina</taxon>
        <taxon>Leotiomycetes</taxon>
        <taxon>Helotiales</taxon>
        <taxon>Lachnaceae</taxon>
        <taxon>Lachnellula</taxon>
    </lineage>
</organism>
<dbReference type="GO" id="GO:0016491">
    <property type="term" value="F:oxidoreductase activity"/>
    <property type="evidence" value="ECO:0007669"/>
    <property type="project" value="UniProtKB-KW"/>
</dbReference>
<sequence length="462" mass="49751">MASFAFSWYLFLFLWRLQNNLVSATVNASGTTPCLAISSALPGKVFFQDNTAYVSSLGSYYSAQEEEINPACVVIPTCTAEVSTALVILNDIHTSNSSSGGFAIRSGGHGIFAGDANIENGVTIDLSQFNSTDFIQPDNSVVRIGAGTRWTTVYEVLDPYNLTVLGGRTPSVGVGGYLPGGGLSFLSQRFGWACDAENTIGYEVVLASGQVVYANASGPYSDLFLALKGGLNNLGIVTRFDMTTYSLGYLNPGWVPILNLGMQYTKPVADPPVFRSLYNASVAEDDTMRIASLTNITAEEDAHNPSGYRQIYMTSTFAHNPEIYARAWDLFNSSADQVFAVANITYVVILQPSPILNGTNSLGLNASDIRLNIALVSVAWTNSEDDELVTNTVTDFFTALKALATDFSVDRDFIYANYAYKTQDPINGYGAENKARLQAASKKYDAGGLFQTGVPGGFKLFV</sequence>
<evidence type="ECO:0000256" key="5">
    <source>
        <dbReference type="SAM" id="SignalP"/>
    </source>
</evidence>
<accession>A0A559M651</accession>
<comment type="caution">
    <text evidence="7">The sequence shown here is derived from an EMBL/GenBank/DDBJ whole genome shotgun (WGS) entry which is preliminary data.</text>
</comment>
<dbReference type="InterPro" id="IPR036318">
    <property type="entry name" value="FAD-bd_PCMH-like_sf"/>
</dbReference>
<dbReference type="InterPro" id="IPR006094">
    <property type="entry name" value="Oxid_FAD_bind_N"/>
</dbReference>
<evidence type="ECO:0000256" key="1">
    <source>
        <dbReference type="ARBA" id="ARBA00005466"/>
    </source>
</evidence>
<protein>
    <submittedName>
        <fullName evidence="7">Bifunctional solanapyrone synthase</fullName>
    </submittedName>
</protein>
<keyword evidence="4" id="KW-0560">Oxidoreductase</keyword>
<evidence type="ECO:0000313" key="8">
    <source>
        <dbReference type="Proteomes" id="UP000315522"/>
    </source>
</evidence>
<dbReference type="InterPro" id="IPR050416">
    <property type="entry name" value="FAD-linked_Oxidoreductase"/>
</dbReference>
<dbReference type="Pfam" id="PF01565">
    <property type="entry name" value="FAD_binding_4"/>
    <property type="match status" value="1"/>
</dbReference>
<keyword evidence="3" id="KW-0274">FAD</keyword>
<dbReference type="PROSITE" id="PS51387">
    <property type="entry name" value="FAD_PCMH"/>
    <property type="match status" value="1"/>
</dbReference>
<dbReference type="Proteomes" id="UP000315522">
    <property type="component" value="Unassembled WGS sequence"/>
</dbReference>
<evidence type="ECO:0000256" key="3">
    <source>
        <dbReference type="ARBA" id="ARBA00022827"/>
    </source>
</evidence>
<dbReference type="PANTHER" id="PTHR42973:SF13">
    <property type="entry name" value="FAD-BINDING PCMH-TYPE DOMAIN-CONTAINING PROTEIN"/>
    <property type="match status" value="1"/>
</dbReference>
<evidence type="ECO:0000256" key="4">
    <source>
        <dbReference type="ARBA" id="ARBA00023002"/>
    </source>
</evidence>
<feature type="signal peptide" evidence="5">
    <location>
        <begin position="1"/>
        <end position="24"/>
    </location>
</feature>
<keyword evidence="2" id="KW-0285">Flavoprotein</keyword>
<evidence type="ECO:0000256" key="2">
    <source>
        <dbReference type="ARBA" id="ARBA00022630"/>
    </source>
</evidence>
<dbReference type="InterPro" id="IPR016166">
    <property type="entry name" value="FAD-bd_PCMH"/>
</dbReference>
<keyword evidence="8" id="KW-1185">Reference proteome</keyword>
<dbReference type="GO" id="GO:0071949">
    <property type="term" value="F:FAD binding"/>
    <property type="evidence" value="ECO:0007669"/>
    <property type="project" value="InterPro"/>
</dbReference>
<feature type="domain" description="FAD-binding PCMH-type" evidence="6">
    <location>
        <begin position="66"/>
        <end position="247"/>
    </location>
</feature>
<dbReference type="EMBL" id="QGML01001731">
    <property type="protein sequence ID" value="TVY88441.1"/>
    <property type="molecule type" value="Genomic_DNA"/>
</dbReference>
<comment type="similarity">
    <text evidence="1">Belongs to the oxygen-dependent FAD-linked oxidoreductase family.</text>
</comment>
<feature type="chain" id="PRO_5021989605" evidence="5">
    <location>
        <begin position="25"/>
        <end position="462"/>
    </location>
</feature>
<keyword evidence="5" id="KW-0732">Signal</keyword>
<proteinExistence type="inferred from homology"/>
<reference evidence="7 8" key="1">
    <citation type="submission" date="2018-05" db="EMBL/GenBank/DDBJ databases">
        <title>Genome sequencing and assembly of the regulated plant pathogen Lachnellula willkommii and related sister species for the development of diagnostic species identification markers.</title>
        <authorList>
            <person name="Giroux E."/>
            <person name="Bilodeau G."/>
        </authorList>
    </citation>
    <scope>NUCLEOTIDE SEQUENCE [LARGE SCALE GENOMIC DNA]</scope>
    <source>
        <strain evidence="7 8">CBS 172.35</strain>
    </source>
</reference>
<dbReference type="Gene3D" id="3.30.465.10">
    <property type="match status" value="1"/>
</dbReference>
<name>A0A559M651_9HELO</name>